<evidence type="ECO:0000256" key="1">
    <source>
        <dbReference type="SAM" id="MobiDB-lite"/>
    </source>
</evidence>
<organism evidence="2 3">
    <name type="scientific">Phaeosphaeria nodorum (strain SN15 / ATCC MYA-4574 / FGSC 10173)</name>
    <name type="common">Glume blotch fungus</name>
    <name type="synonym">Parastagonospora nodorum</name>
    <dbReference type="NCBI Taxonomy" id="321614"/>
    <lineage>
        <taxon>Eukaryota</taxon>
        <taxon>Fungi</taxon>
        <taxon>Dikarya</taxon>
        <taxon>Ascomycota</taxon>
        <taxon>Pezizomycotina</taxon>
        <taxon>Dothideomycetes</taxon>
        <taxon>Pleosporomycetidae</taxon>
        <taxon>Pleosporales</taxon>
        <taxon>Pleosporineae</taxon>
        <taxon>Phaeosphaeriaceae</taxon>
        <taxon>Parastagonospora</taxon>
    </lineage>
</organism>
<dbReference type="AlphaFoldDB" id="A0A7U2EXA3"/>
<dbReference type="VEuPathDB" id="FungiDB:JI435_431060"/>
<protein>
    <submittedName>
        <fullName evidence="2">Uncharacterized protein</fullName>
    </submittedName>
</protein>
<sequence length="162" mass="18712">MERSCEHKRRRNVERQNETPLWQPHDPIFPAFSIGNSMKTYETCRKDPYDHQTTIYHDLALTEVWIGCAAINIGNVLDKDVYNKVRSLIPEACNDNSHWLHCNKEEEHNDLHIETSYVKDINSGETGSTEFGVRVSGQWTKVAQRDVLRDGLAIILRASDFL</sequence>
<evidence type="ECO:0000313" key="2">
    <source>
        <dbReference type="EMBL" id="QRC94682.1"/>
    </source>
</evidence>
<name>A0A7U2EXA3_PHANO</name>
<keyword evidence="3" id="KW-1185">Reference proteome</keyword>
<gene>
    <name evidence="2" type="ORF">JI435_431060</name>
</gene>
<accession>A0A7U2EXA3</accession>
<reference evidence="3" key="1">
    <citation type="journal article" date="2021" name="BMC Genomics">
        <title>Chromosome-level genome assembly and manually-curated proteome of model necrotroph Parastagonospora nodorum Sn15 reveals a genome-wide trove of candidate effector homologs, and redundancy of virulence-related functions within an accessory chromosome.</title>
        <authorList>
            <person name="Bertazzoni S."/>
            <person name="Jones D.A.B."/>
            <person name="Phan H.T."/>
            <person name="Tan K.-C."/>
            <person name="Hane J.K."/>
        </authorList>
    </citation>
    <scope>NUCLEOTIDE SEQUENCE [LARGE SCALE GENOMIC DNA]</scope>
    <source>
        <strain evidence="3">SN15 / ATCC MYA-4574 / FGSC 10173)</strain>
    </source>
</reference>
<proteinExistence type="predicted"/>
<feature type="compositionally biased region" description="Basic residues" evidence="1">
    <location>
        <begin position="1"/>
        <end position="12"/>
    </location>
</feature>
<feature type="region of interest" description="Disordered" evidence="1">
    <location>
        <begin position="1"/>
        <end position="20"/>
    </location>
</feature>
<dbReference type="Proteomes" id="UP000663193">
    <property type="component" value="Chromosome 5"/>
</dbReference>
<evidence type="ECO:0000313" key="3">
    <source>
        <dbReference type="Proteomes" id="UP000663193"/>
    </source>
</evidence>
<dbReference type="EMBL" id="CP069027">
    <property type="protein sequence ID" value="QRC94682.1"/>
    <property type="molecule type" value="Genomic_DNA"/>
</dbReference>